<evidence type="ECO:0000313" key="2">
    <source>
        <dbReference type="Proteomes" id="UP000440578"/>
    </source>
</evidence>
<name>A0A6A4W9Y0_AMPAM</name>
<dbReference type="EMBL" id="VIIS01001103">
    <property type="protein sequence ID" value="KAF0301989.1"/>
    <property type="molecule type" value="Genomic_DNA"/>
</dbReference>
<dbReference type="InterPro" id="IPR016181">
    <property type="entry name" value="Acyl_CoA_acyltransferase"/>
</dbReference>
<dbReference type="AlphaFoldDB" id="A0A6A4W9Y0"/>
<evidence type="ECO:0008006" key="3">
    <source>
        <dbReference type="Google" id="ProtNLM"/>
    </source>
</evidence>
<comment type="caution">
    <text evidence="1">The sequence shown here is derived from an EMBL/GenBank/DDBJ whole genome shotgun (WGS) entry which is preliminary data.</text>
</comment>
<reference evidence="1 2" key="1">
    <citation type="submission" date="2019-07" db="EMBL/GenBank/DDBJ databases">
        <title>Draft genome assembly of a fouling barnacle, Amphibalanus amphitrite (Darwin, 1854): The first reference genome for Thecostraca.</title>
        <authorList>
            <person name="Kim W."/>
        </authorList>
    </citation>
    <scope>NUCLEOTIDE SEQUENCE [LARGE SCALE GENOMIC DNA]</scope>
    <source>
        <strain evidence="1">SNU_AA5</strain>
        <tissue evidence="1">Soma without cirri and trophi</tissue>
    </source>
</reference>
<proteinExistence type="predicted"/>
<evidence type="ECO:0000313" key="1">
    <source>
        <dbReference type="EMBL" id="KAF0301989.1"/>
    </source>
</evidence>
<organism evidence="1 2">
    <name type="scientific">Amphibalanus amphitrite</name>
    <name type="common">Striped barnacle</name>
    <name type="synonym">Balanus amphitrite</name>
    <dbReference type="NCBI Taxonomy" id="1232801"/>
    <lineage>
        <taxon>Eukaryota</taxon>
        <taxon>Metazoa</taxon>
        <taxon>Ecdysozoa</taxon>
        <taxon>Arthropoda</taxon>
        <taxon>Crustacea</taxon>
        <taxon>Multicrustacea</taxon>
        <taxon>Cirripedia</taxon>
        <taxon>Thoracica</taxon>
        <taxon>Thoracicalcarea</taxon>
        <taxon>Balanomorpha</taxon>
        <taxon>Balanoidea</taxon>
        <taxon>Balanidae</taxon>
        <taxon>Amphibalaninae</taxon>
        <taxon>Amphibalanus</taxon>
    </lineage>
</organism>
<sequence>MDPTSVSVTETVVRAESVDLNRLVTQLERHGTRSAKMRFGLLLLRNGVNKCPYELFYSGQSEDILVILVTRPMADFRVVSVAAPESPTTPSRLARILRHPDLRSAIWGGRFRADCWPESLLATVKDAASEMGFRFDFISDQTSFARPEGLAEVQTISRQGVSIRPLLPEHVDTVMHYWPYTAEVEYAHKMIGEGLIAGLSAGAFITEPVEPPKDGGNDDQEPLPADGLACWALVNHDGCIGYLHTLAGHRKRGLAAAVMAELTRLCEAAGYPAAFHTNHPAVLRIAEDLQYEKLFTVFWAILSPPSDVPNRALHG</sequence>
<dbReference type="Gene3D" id="3.40.630.30">
    <property type="match status" value="1"/>
</dbReference>
<keyword evidence="2" id="KW-1185">Reference proteome</keyword>
<accession>A0A6A4W9Y0</accession>
<gene>
    <name evidence="1" type="ORF">FJT64_025858</name>
</gene>
<protein>
    <recommendedName>
        <fullName evidence="3">N-acetyltransferase domain-containing protein</fullName>
    </recommendedName>
</protein>
<dbReference type="Proteomes" id="UP000440578">
    <property type="component" value="Unassembled WGS sequence"/>
</dbReference>
<dbReference type="OrthoDB" id="272266at2759"/>
<dbReference type="SUPFAM" id="SSF55729">
    <property type="entry name" value="Acyl-CoA N-acyltransferases (Nat)"/>
    <property type="match status" value="1"/>
</dbReference>